<protein>
    <recommendedName>
        <fullName evidence="11">Cytochrome C biogenesis protein transmembrane domain-containing protein</fullName>
    </recommendedName>
</protein>
<keyword evidence="5" id="KW-0934">Plastid</keyword>
<feature type="transmembrane region" description="Helical" evidence="10">
    <location>
        <begin position="220"/>
        <end position="241"/>
    </location>
</feature>
<proteinExistence type="inferred from homology"/>
<keyword evidence="4" id="KW-0150">Chloroplast</keyword>
<feature type="transmembrane region" description="Helical" evidence="10">
    <location>
        <begin position="188"/>
        <end position="208"/>
    </location>
</feature>
<name>A0A3M7KZ87_AUXPR</name>
<evidence type="ECO:0000256" key="6">
    <source>
        <dbReference type="ARBA" id="ARBA00022692"/>
    </source>
</evidence>
<accession>A0A3M7KZ87</accession>
<comment type="similarity">
    <text evidence="3">Belongs to the DsbD family.</text>
</comment>
<evidence type="ECO:0000256" key="9">
    <source>
        <dbReference type="ARBA" id="ARBA00023136"/>
    </source>
</evidence>
<reference evidence="13" key="1">
    <citation type="journal article" date="2018" name="Algal Res.">
        <title>Characterization of plant carbon substrate utilization by Auxenochlorella protothecoides.</title>
        <authorList>
            <person name="Vogler B.W."/>
            <person name="Starkenburg S.R."/>
            <person name="Sudasinghe N."/>
            <person name="Schambach J.Y."/>
            <person name="Rollin J.A."/>
            <person name="Pattathil S."/>
            <person name="Barry A.N."/>
        </authorList>
    </citation>
    <scope>NUCLEOTIDE SEQUENCE [LARGE SCALE GENOMIC DNA]</scope>
    <source>
        <strain evidence="13">UTEX 25</strain>
    </source>
</reference>
<dbReference type="AlphaFoldDB" id="A0A3M7KZ87"/>
<keyword evidence="8 10" id="KW-1133">Transmembrane helix</keyword>
<dbReference type="GO" id="GO:0016020">
    <property type="term" value="C:membrane"/>
    <property type="evidence" value="ECO:0007669"/>
    <property type="project" value="UniProtKB-SubCell"/>
</dbReference>
<dbReference type="Proteomes" id="UP000279271">
    <property type="component" value="Unassembled WGS sequence"/>
</dbReference>
<dbReference type="GO" id="GO:0017004">
    <property type="term" value="P:cytochrome complex assembly"/>
    <property type="evidence" value="ECO:0007669"/>
    <property type="project" value="UniProtKB-KW"/>
</dbReference>
<evidence type="ECO:0000313" key="13">
    <source>
        <dbReference type="Proteomes" id="UP000279271"/>
    </source>
</evidence>
<comment type="subcellular location">
    <subcellularLocation>
        <location evidence="1">Membrane</location>
        <topology evidence="1">Multi-pass membrane protein</topology>
    </subcellularLocation>
    <subcellularLocation>
        <location evidence="2">Plastid</location>
        <location evidence="2">Chloroplast</location>
    </subcellularLocation>
</comment>
<feature type="transmembrane region" description="Helical" evidence="10">
    <location>
        <begin position="109"/>
        <end position="131"/>
    </location>
</feature>
<dbReference type="SUPFAM" id="SSF50475">
    <property type="entry name" value="FMN-binding split barrel"/>
    <property type="match status" value="1"/>
</dbReference>
<dbReference type="Pfam" id="PF02683">
    <property type="entry name" value="DsbD_TM"/>
    <property type="match status" value="1"/>
</dbReference>
<keyword evidence="9 10" id="KW-0472">Membrane</keyword>
<evidence type="ECO:0000256" key="1">
    <source>
        <dbReference type="ARBA" id="ARBA00004141"/>
    </source>
</evidence>
<evidence type="ECO:0000259" key="11">
    <source>
        <dbReference type="Pfam" id="PF02683"/>
    </source>
</evidence>
<comment type="caution">
    <text evidence="12">The sequence shown here is derived from an EMBL/GenBank/DDBJ whole genome shotgun (WGS) entry which is preliminary data.</text>
</comment>
<feature type="transmembrane region" description="Helical" evidence="10">
    <location>
        <begin position="78"/>
        <end position="102"/>
    </location>
</feature>
<feature type="domain" description="Cytochrome C biogenesis protein transmembrane" evidence="11">
    <location>
        <begin position="39"/>
        <end position="209"/>
    </location>
</feature>
<evidence type="ECO:0000256" key="10">
    <source>
        <dbReference type="SAM" id="Phobius"/>
    </source>
</evidence>
<evidence type="ECO:0000256" key="4">
    <source>
        <dbReference type="ARBA" id="ARBA00022528"/>
    </source>
</evidence>
<evidence type="ECO:0000256" key="8">
    <source>
        <dbReference type="ARBA" id="ARBA00022989"/>
    </source>
</evidence>
<dbReference type="InterPro" id="IPR003834">
    <property type="entry name" value="Cyt_c_assmbl_TM_dom"/>
</dbReference>
<dbReference type="PANTHER" id="PTHR31272:SF6">
    <property type="entry name" value="CYTOCHROME C-TYPE BIOGENESIS CCDA-LIKE CHLOROPLASTIC PROTEIN"/>
    <property type="match status" value="1"/>
</dbReference>
<gene>
    <name evidence="12" type="ORF">APUTEX25_003804</name>
</gene>
<feature type="transmembrane region" description="Helical" evidence="10">
    <location>
        <begin position="151"/>
        <end position="176"/>
    </location>
</feature>
<evidence type="ECO:0000256" key="3">
    <source>
        <dbReference type="ARBA" id="ARBA00006143"/>
    </source>
</evidence>
<evidence type="ECO:0000256" key="5">
    <source>
        <dbReference type="ARBA" id="ARBA00022640"/>
    </source>
</evidence>
<dbReference type="GO" id="GO:0009507">
    <property type="term" value="C:chloroplast"/>
    <property type="evidence" value="ECO:0007669"/>
    <property type="project" value="UniProtKB-SubCell"/>
</dbReference>
<keyword evidence="6 10" id="KW-0812">Transmembrane</keyword>
<evidence type="ECO:0000313" key="12">
    <source>
        <dbReference type="EMBL" id="RMZ55838.1"/>
    </source>
</evidence>
<organism evidence="12 13">
    <name type="scientific">Auxenochlorella protothecoides</name>
    <name type="common">Green microalga</name>
    <name type="synonym">Chlorella protothecoides</name>
    <dbReference type="NCBI Taxonomy" id="3075"/>
    <lineage>
        <taxon>Eukaryota</taxon>
        <taxon>Viridiplantae</taxon>
        <taxon>Chlorophyta</taxon>
        <taxon>core chlorophytes</taxon>
        <taxon>Trebouxiophyceae</taxon>
        <taxon>Chlorellales</taxon>
        <taxon>Chlorellaceae</taxon>
        <taxon>Auxenochlorella</taxon>
    </lineage>
</organism>
<sequence length="589" mass="61069">MNMPGLDVGPLFETVQALDSALTAQLAHPGQATFLLVGAAGLLTSVSPCTLSVLPLTIGYIGGYGDQAGGTSLLARSAAFATGLAASLALLGLVSGLVGVAYGQAAGSVAPILVSIVAMAMGLNLLGVLSFRFPTLDWDVRDLGLPPLVQAFLAGATFALAASPCSTPILASLLAYVSTTKQAGMGAALLFTYTLGYVAPLLAAAVLTGGATKVLSVRRYSAWIPTASGLLLVTGGGYTLLSRLFPAWVDPLRINIASLRIAHGSRGGFAGHAASSLLTDLRRALTPGLGRCWSSEATDGPEGLPLAQVAKACLAGNPRAQLTTVRGEALNAGTEPKVGSCLVHALAPRGLPPLVLLHPALHAEALRDLDLNPTNPASLCYGATDPPGLLQHVRAAGWLPPRLVLLGGLAPVTPSEVAAQVSEARRAWRGTSLLDLLPPESELEHLRGFSLPEPSRCQLVDAAGKQHELAPEAVDAALLDPIAYSQMDLLRMLSEEEGWQAALRLFCAGYLGVEAGPGALAVAADRMGLTVLAREVQAAASGVEPPPEPTGGRWRQFRFAFQRELRGRSDFVRMLESMREEVEAAAADE</sequence>
<dbReference type="InterPro" id="IPR051790">
    <property type="entry name" value="Cytochrome_c-biogenesis_DsbD"/>
</dbReference>
<evidence type="ECO:0000256" key="2">
    <source>
        <dbReference type="ARBA" id="ARBA00004229"/>
    </source>
</evidence>
<evidence type="ECO:0000256" key="7">
    <source>
        <dbReference type="ARBA" id="ARBA00022748"/>
    </source>
</evidence>
<dbReference type="EMBL" id="QOKY01000158">
    <property type="protein sequence ID" value="RMZ55838.1"/>
    <property type="molecule type" value="Genomic_DNA"/>
</dbReference>
<feature type="transmembrane region" description="Helical" evidence="10">
    <location>
        <begin position="34"/>
        <end position="58"/>
    </location>
</feature>
<dbReference type="PANTHER" id="PTHR31272">
    <property type="entry name" value="CYTOCHROME C-TYPE BIOGENESIS PROTEIN HI_1454-RELATED"/>
    <property type="match status" value="1"/>
</dbReference>
<keyword evidence="7" id="KW-0201">Cytochrome c-type biogenesis</keyword>